<dbReference type="EMBL" id="CAJPWZ010000977">
    <property type="protein sequence ID" value="CAG2204705.1"/>
    <property type="molecule type" value="Genomic_DNA"/>
</dbReference>
<evidence type="ECO:0000256" key="1">
    <source>
        <dbReference type="ARBA" id="ARBA00023157"/>
    </source>
</evidence>
<dbReference type="OrthoDB" id="6157426at2759"/>
<sequence>MDGYMEMIRVILLYITLECVKASDLCSQVITLDCHTQYAANEAEEVCGTNGISYHNFCYYAQAKCNYTGLDIQNVGPCLDDTKTTAVELSGSPTINTSNHQTTTKNTVTTTKAPASDQDPIQHLFCTGVSAGTIACPEELDPYCGTDGIFYLNNCCFAKAKCLEDSLSKQPLDQCKGKIPNFTSSQSDLCSKVLTIDCDGQYVSSKDESVCASDLVTYKTCCHFAQAKCLDGQIGIISEGPCSNATYLLNATAAFAQTCGTFLPPAEITTTSTATANIKTTSTSDNDPFDHIFCSGINSGAITCPDTLDPYCGTDGKFYLNKCDFQTARCTNPSLSIQPIRLCKGPTPTPSTPITGTATRSVIRYERISAITDSKPIEENIDGLYCNMCGFTSKHRGKYFKTTLAE</sequence>
<evidence type="ECO:0000313" key="4">
    <source>
        <dbReference type="EMBL" id="CAG2204705.1"/>
    </source>
</evidence>
<dbReference type="GO" id="GO:0005615">
    <property type="term" value="C:extracellular space"/>
    <property type="evidence" value="ECO:0007669"/>
    <property type="project" value="TreeGrafter"/>
</dbReference>
<proteinExistence type="predicted"/>
<dbReference type="Pfam" id="PF07648">
    <property type="entry name" value="Kazal_2"/>
    <property type="match status" value="3"/>
</dbReference>
<dbReference type="PANTHER" id="PTHR10913">
    <property type="entry name" value="FOLLISTATIN-RELATED"/>
    <property type="match status" value="1"/>
</dbReference>
<accession>A0A8S3RD56</accession>
<comment type="caution">
    <text evidence="4">The sequence shown here is derived from an EMBL/GenBank/DDBJ whole genome shotgun (WGS) entry which is preliminary data.</text>
</comment>
<gene>
    <name evidence="4" type="ORF">MEDL_19136</name>
</gene>
<evidence type="ECO:0000259" key="3">
    <source>
        <dbReference type="PROSITE" id="PS51465"/>
    </source>
</evidence>
<organism evidence="4 5">
    <name type="scientific">Mytilus edulis</name>
    <name type="common">Blue mussel</name>
    <dbReference type="NCBI Taxonomy" id="6550"/>
    <lineage>
        <taxon>Eukaryota</taxon>
        <taxon>Metazoa</taxon>
        <taxon>Spiralia</taxon>
        <taxon>Lophotrochozoa</taxon>
        <taxon>Mollusca</taxon>
        <taxon>Bivalvia</taxon>
        <taxon>Autobranchia</taxon>
        <taxon>Pteriomorphia</taxon>
        <taxon>Mytilida</taxon>
        <taxon>Mytiloidea</taxon>
        <taxon>Mytilidae</taxon>
        <taxon>Mytilinae</taxon>
        <taxon>Mytilus</taxon>
    </lineage>
</organism>
<dbReference type="PANTHER" id="PTHR10913:SF81">
    <property type="entry name" value="KAZAL-LIKE DOMAIN-CONTAINING PROTEIN"/>
    <property type="match status" value="1"/>
</dbReference>
<dbReference type="AlphaFoldDB" id="A0A8S3RD56"/>
<keyword evidence="1" id="KW-1015">Disulfide bond</keyword>
<evidence type="ECO:0000313" key="5">
    <source>
        <dbReference type="Proteomes" id="UP000683360"/>
    </source>
</evidence>
<dbReference type="GO" id="GO:0030510">
    <property type="term" value="P:regulation of BMP signaling pathway"/>
    <property type="evidence" value="ECO:0007669"/>
    <property type="project" value="TreeGrafter"/>
</dbReference>
<reference evidence="4" key="1">
    <citation type="submission" date="2021-03" db="EMBL/GenBank/DDBJ databases">
        <authorList>
            <person name="Bekaert M."/>
        </authorList>
    </citation>
    <scope>NUCLEOTIDE SEQUENCE</scope>
</reference>
<feature type="domain" description="Kazal-like" evidence="3">
    <location>
        <begin position="20"/>
        <end position="80"/>
    </location>
</feature>
<dbReference type="PROSITE" id="PS51465">
    <property type="entry name" value="KAZAL_2"/>
    <property type="match status" value="4"/>
</dbReference>
<protein>
    <recommendedName>
        <fullName evidence="3">Kazal-like domain-containing protein</fullName>
    </recommendedName>
</protein>
<dbReference type="InterPro" id="IPR002350">
    <property type="entry name" value="Kazal_dom"/>
</dbReference>
<name>A0A8S3RD56_MYTED</name>
<dbReference type="Pfam" id="PF00050">
    <property type="entry name" value="Kazal_1"/>
    <property type="match status" value="1"/>
</dbReference>
<dbReference type="InterPro" id="IPR036058">
    <property type="entry name" value="Kazal_dom_sf"/>
</dbReference>
<feature type="domain" description="Kazal-like" evidence="3">
    <location>
        <begin position="288"/>
        <end position="349"/>
    </location>
</feature>
<dbReference type="GO" id="GO:0030154">
    <property type="term" value="P:cell differentiation"/>
    <property type="evidence" value="ECO:0007669"/>
    <property type="project" value="TreeGrafter"/>
</dbReference>
<dbReference type="Proteomes" id="UP000683360">
    <property type="component" value="Unassembled WGS sequence"/>
</dbReference>
<dbReference type="SUPFAM" id="SSF100895">
    <property type="entry name" value="Kazal-type serine protease inhibitors"/>
    <property type="match status" value="4"/>
</dbReference>
<keyword evidence="2" id="KW-0732">Signal</keyword>
<dbReference type="InterPro" id="IPR050653">
    <property type="entry name" value="Prot_Inhib_GrowthFact_Antg"/>
</dbReference>
<feature type="domain" description="Kazal-like" evidence="3">
    <location>
        <begin position="120"/>
        <end position="177"/>
    </location>
</feature>
<feature type="chain" id="PRO_5035927840" description="Kazal-like domain-containing protein" evidence="2">
    <location>
        <begin position="23"/>
        <end position="406"/>
    </location>
</feature>
<keyword evidence="5" id="KW-1185">Reference proteome</keyword>
<dbReference type="CDD" id="cd00104">
    <property type="entry name" value="KAZAL_FS"/>
    <property type="match status" value="3"/>
</dbReference>
<evidence type="ECO:0000256" key="2">
    <source>
        <dbReference type="SAM" id="SignalP"/>
    </source>
</evidence>
<dbReference type="SMART" id="SM00280">
    <property type="entry name" value="KAZAL"/>
    <property type="match status" value="4"/>
</dbReference>
<feature type="domain" description="Kazal-like" evidence="3">
    <location>
        <begin position="184"/>
        <end position="244"/>
    </location>
</feature>
<feature type="signal peptide" evidence="2">
    <location>
        <begin position="1"/>
        <end position="22"/>
    </location>
</feature>
<dbReference type="Gene3D" id="3.30.60.30">
    <property type="match status" value="4"/>
</dbReference>